<comment type="similarity">
    <text evidence="2 4">Belongs to the AB hydrolase superfamily. Lipase family.</text>
</comment>
<proteinExistence type="inferred from homology"/>
<dbReference type="PANTHER" id="PTHR11610:SF173">
    <property type="entry name" value="LIPASE DOMAIN-CONTAINING PROTEIN-RELATED"/>
    <property type="match status" value="1"/>
</dbReference>
<evidence type="ECO:0000256" key="3">
    <source>
        <dbReference type="ARBA" id="ARBA00022525"/>
    </source>
</evidence>
<name>A0ABQ7SBC5_9ACAR</name>
<organism evidence="7 8">
    <name type="scientific">Fragariocoptes setiger</name>
    <dbReference type="NCBI Taxonomy" id="1670756"/>
    <lineage>
        <taxon>Eukaryota</taxon>
        <taxon>Metazoa</taxon>
        <taxon>Ecdysozoa</taxon>
        <taxon>Arthropoda</taxon>
        <taxon>Chelicerata</taxon>
        <taxon>Arachnida</taxon>
        <taxon>Acari</taxon>
        <taxon>Acariformes</taxon>
        <taxon>Trombidiformes</taxon>
        <taxon>Prostigmata</taxon>
        <taxon>Eupodina</taxon>
        <taxon>Eriophyoidea</taxon>
        <taxon>Phytoptidae</taxon>
        <taxon>Fragariocoptes</taxon>
    </lineage>
</organism>
<accession>A0ABQ7SBC5</accession>
<comment type="subcellular location">
    <subcellularLocation>
        <location evidence="1">Secreted</location>
    </subcellularLocation>
</comment>
<evidence type="ECO:0000256" key="1">
    <source>
        <dbReference type="ARBA" id="ARBA00004613"/>
    </source>
</evidence>
<feature type="chain" id="PRO_5047009091" evidence="5">
    <location>
        <begin position="26"/>
        <end position="547"/>
    </location>
</feature>
<feature type="non-terminal residue" evidence="7">
    <location>
        <position position="547"/>
    </location>
</feature>
<dbReference type="Proteomes" id="UP000825002">
    <property type="component" value="Unassembled WGS sequence"/>
</dbReference>
<evidence type="ECO:0000256" key="4">
    <source>
        <dbReference type="RuleBase" id="RU004262"/>
    </source>
</evidence>
<dbReference type="PRINTS" id="PR00821">
    <property type="entry name" value="TAGLIPASE"/>
</dbReference>
<sequence length="547" mass="61681">MISKMSNWPLLVASLMLLRAGTVFTNEPQQDERYLVKLKSLDSSTSCFLHESSRLSLEFMNPIIYKVYIDYSGYSRVDDTFYLNETMDERFHKRHHIDLKAPSKFKVLGWGDQFDPREDGFGEFESYAMYSGVEYNYFIISTNPAPLVTITDFIRSYPKTAAATKTLGSYLGEFLLKLHRLYNYDLSLMHLVGFSLGSHVSGFAGKYVKANSNQMIGRITGLDPAGPCFSNKKPDDRLDRGDALYVDVVHSSSYIFGMSQRIGHRDVYVNGGKLQPNCKWYNPLCQHIVSQALYVVQNFVCQAVAYQCDSYKDFEAGRCASCDDDGTGCTLVQSPAQSRVPEVEARKYLAAYPSGAELAKKSQDFKGNYPRFMNKYYIKTGANEEMLGVNSQCLYHYQVKLKTNGTNIDKSKLELAGNRAGIDDFESVIESVKLKKFKSNLYTGLLTLESSGDRVKFTKGQIIGLNLNGKNAQVELKIEFMSNMDPDERAKFSTTLCGNLTGGDSISLAECDDPERVQRDIKDAFKELEDAKSRWKFSSSMGRILSF</sequence>
<evidence type="ECO:0000259" key="6">
    <source>
        <dbReference type="Pfam" id="PF00151"/>
    </source>
</evidence>
<evidence type="ECO:0000313" key="8">
    <source>
        <dbReference type="Proteomes" id="UP000825002"/>
    </source>
</evidence>
<dbReference type="InterPro" id="IPR000734">
    <property type="entry name" value="TAG_lipase"/>
</dbReference>
<evidence type="ECO:0000256" key="2">
    <source>
        <dbReference type="ARBA" id="ARBA00010701"/>
    </source>
</evidence>
<keyword evidence="5" id="KW-0732">Signal</keyword>
<reference evidence="7 8" key="1">
    <citation type="submission" date="2020-10" db="EMBL/GenBank/DDBJ databases">
        <authorList>
            <person name="Klimov P.B."/>
            <person name="Dyachkov S.M."/>
            <person name="Chetverikov P.E."/>
        </authorList>
    </citation>
    <scope>NUCLEOTIDE SEQUENCE [LARGE SCALE GENOMIC DNA]</scope>
    <source>
        <strain evidence="7">BMOC 18-1129-001#AD2665</strain>
        <tissue evidence="7">Entire mites</tissue>
    </source>
</reference>
<feature type="signal peptide" evidence="5">
    <location>
        <begin position="1"/>
        <end position="25"/>
    </location>
</feature>
<evidence type="ECO:0000256" key="5">
    <source>
        <dbReference type="SAM" id="SignalP"/>
    </source>
</evidence>
<dbReference type="InterPro" id="IPR029058">
    <property type="entry name" value="AB_hydrolase_fold"/>
</dbReference>
<dbReference type="PANTHER" id="PTHR11610">
    <property type="entry name" value="LIPASE"/>
    <property type="match status" value="1"/>
</dbReference>
<evidence type="ECO:0000313" key="7">
    <source>
        <dbReference type="EMBL" id="KAG9510724.1"/>
    </source>
</evidence>
<keyword evidence="8" id="KW-1185">Reference proteome</keyword>
<gene>
    <name evidence="7" type="primary">Liph</name>
    <name evidence="7" type="ORF">GZH46_00722</name>
</gene>
<feature type="domain" description="Lipase" evidence="6">
    <location>
        <begin position="156"/>
        <end position="326"/>
    </location>
</feature>
<dbReference type="Pfam" id="PF00151">
    <property type="entry name" value="Lipase"/>
    <property type="match status" value="1"/>
</dbReference>
<dbReference type="SUPFAM" id="SSF53474">
    <property type="entry name" value="alpha/beta-Hydrolases"/>
    <property type="match status" value="1"/>
</dbReference>
<protein>
    <submittedName>
        <fullName evidence="7">Lipase member H</fullName>
    </submittedName>
</protein>
<comment type="caution">
    <text evidence="7">The sequence shown here is derived from an EMBL/GenBank/DDBJ whole genome shotgun (WGS) entry which is preliminary data.</text>
</comment>
<dbReference type="InterPro" id="IPR013818">
    <property type="entry name" value="Lipase"/>
</dbReference>
<dbReference type="Gene3D" id="3.40.50.1820">
    <property type="entry name" value="alpha/beta hydrolase"/>
    <property type="match status" value="1"/>
</dbReference>
<keyword evidence="3" id="KW-0964">Secreted</keyword>
<dbReference type="EMBL" id="JAIFTH010000087">
    <property type="protein sequence ID" value="KAG9510724.1"/>
    <property type="molecule type" value="Genomic_DNA"/>
</dbReference>